<comment type="catalytic activity">
    <reaction evidence="1 9">
        <text>beta-D-fructose 1,6-bisphosphate + H2O = beta-D-fructose 6-phosphate + phosphate</text>
        <dbReference type="Rhea" id="RHEA:11064"/>
        <dbReference type="ChEBI" id="CHEBI:15377"/>
        <dbReference type="ChEBI" id="CHEBI:32966"/>
        <dbReference type="ChEBI" id="CHEBI:43474"/>
        <dbReference type="ChEBI" id="CHEBI:57634"/>
        <dbReference type="EC" id="3.1.3.11"/>
    </reaction>
</comment>
<dbReference type="Pfam" id="PF18913">
    <property type="entry name" value="FBPase_C"/>
    <property type="match status" value="1"/>
</dbReference>
<dbReference type="InterPro" id="IPR020548">
    <property type="entry name" value="Fructose_bisphosphatase_AS"/>
</dbReference>
<evidence type="ECO:0000256" key="5">
    <source>
        <dbReference type="ARBA" id="ARBA00022723"/>
    </source>
</evidence>
<dbReference type="InterPro" id="IPR028343">
    <property type="entry name" value="FBPtase"/>
</dbReference>
<keyword evidence="6 9" id="KW-0378">Hydrolase</keyword>
<accession>A0A5Q4Z309</accession>
<feature type="binding site" evidence="9">
    <location>
        <position position="123"/>
    </location>
    <ligand>
        <name>Mg(2+)</name>
        <dbReference type="ChEBI" id="CHEBI:18420"/>
        <label>2</label>
    </ligand>
</feature>
<keyword evidence="8 9" id="KW-0119">Carbohydrate metabolism</keyword>
<dbReference type="Gene3D" id="3.40.190.80">
    <property type="match status" value="1"/>
</dbReference>
<feature type="binding site" evidence="9">
    <location>
        <position position="120"/>
    </location>
    <ligand>
        <name>Mg(2+)</name>
        <dbReference type="ChEBI" id="CHEBI:18420"/>
        <label>1</label>
    </ligand>
</feature>
<feature type="binding site" evidence="9">
    <location>
        <begin position="123"/>
        <end position="126"/>
    </location>
    <ligand>
        <name>substrate</name>
    </ligand>
</feature>
<evidence type="ECO:0000256" key="1">
    <source>
        <dbReference type="ARBA" id="ARBA00001273"/>
    </source>
</evidence>
<keyword evidence="14" id="KW-1185">Reference proteome</keyword>
<dbReference type="CDD" id="cd00354">
    <property type="entry name" value="FBPase"/>
    <property type="match status" value="1"/>
</dbReference>
<dbReference type="InterPro" id="IPR044015">
    <property type="entry name" value="FBPase_C_dom"/>
</dbReference>
<feature type="domain" description="Fructose-1-6-bisphosphatase class I N-terminal" evidence="11">
    <location>
        <begin position="7"/>
        <end position="209"/>
    </location>
</feature>
<dbReference type="InterPro" id="IPR033391">
    <property type="entry name" value="FBPase_N"/>
</dbReference>
<dbReference type="GO" id="GO:0000287">
    <property type="term" value="F:magnesium ion binding"/>
    <property type="evidence" value="ECO:0007669"/>
    <property type="project" value="UniProtKB-UniRule"/>
</dbReference>
<organism evidence="13 14">
    <name type="scientific">Paraburkholderia dioscoreae</name>
    <dbReference type="NCBI Taxonomy" id="2604047"/>
    <lineage>
        <taxon>Bacteria</taxon>
        <taxon>Pseudomonadati</taxon>
        <taxon>Pseudomonadota</taxon>
        <taxon>Betaproteobacteria</taxon>
        <taxon>Burkholderiales</taxon>
        <taxon>Burkholderiaceae</taxon>
        <taxon>Paraburkholderia</taxon>
    </lineage>
</organism>
<dbReference type="HAMAP" id="MF_01855">
    <property type="entry name" value="FBPase_class1"/>
    <property type="match status" value="1"/>
</dbReference>
<evidence type="ECO:0000313" key="13">
    <source>
        <dbReference type="EMBL" id="VVD31914.1"/>
    </source>
</evidence>
<name>A0A5Q4Z309_9BURK</name>
<dbReference type="GO" id="GO:0005986">
    <property type="term" value="P:sucrose biosynthetic process"/>
    <property type="evidence" value="ECO:0007669"/>
    <property type="project" value="TreeGrafter"/>
</dbReference>
<evidence type="ECO:0000256" key="3">
    <source>
        <dbReference type="ARBA" id="ARBA00010941"/>
    </source>
</evidence>
<comment type="cofactor">
    <cofactor evidence="9">
        <name>Mg(2+)</name>
        <dbReference type="ChEBI" id="CHEBI:18420"/>
    </cofactor>
    <text evidence="9">Binds 2 magnesium ions per subunit.</text>
</comment>
<dbReference type="GO" id="GO:0006094">
    <property type="term" value="P:gluconeogenesis"/>
    <property type="evidence" value="ECO:0007669"/>
    <property type="project" value="UniProtKB-UniRule"/>
</dbReference>
<protein>
    <recommendedName>
        <fullName evidence="9">Fructose-1,6-bisphosphatase class 1</fullName>
        <shortName evidence="9">FBPase class 1</shortName>
        <ecNumber evidence="9">3.1.3.11</ecNumber>
    </recommendedName>
    <alternativeName>
        <fullName evidence="9">D-fructose-1,6-bisphosphate 1-phosphohydrolase class 1</fullName>
    </alternativeName>
</protein>
<dbReference type="PRINTS" id="PR00115">
    <property type="entry name" value="F16BPHPHTASE"/>
</dbReference>
<dbReference type="EMBL" id="LR699554">
    <property type="protein sequence ID" value="VVD31914.1"/>
    <property type="molecule type" value="Genomic_DNA"/>
</dbReference>
<dbReference type="NCBIfam" id="NF006780">
    <property type="entry name" value="PRK09293.1-4"/>
    <property type="match status" value="1"/>
</dbReference>
<keyword evidence="5 9" id="KW-0479">Metal-binding</keyword>
<feature type="binding site" evidence="9">
    <location>
        <position position="122"/>
    </location>
    <ligand>
        <name>Mg(2+)</name>
        <dbReference type="ChEBI" id="CHEBI:18420"/>
        <label>1</label>
    </ligand>
</feature>
<dbReference type="Pfam" id="PF00316">
    <property type="entry name" value="FBPase"/>
    <property type="match status" value="1"/>
</dbReference>
<dbReference type="EC" id="3.1.3.11" evidence="9"/>
<dbReference type="Gene3D" id="3.30.540.10">
    <property type="entry name" value="Fructose-1,6-Bisphosphatase, subunit A, domain 1"/>
    <property type="match status" value="1"/>
</dbReference>
<comment type="subunit">
    <text evidence="9">Homotetramer.</text>
</comment>
<dbReference type="PIRSF" id="PIRSF000904">
    <property type="entry name" value="FBPtase_SBPase"/>
    <property type="match status" value="1"/>
</dbReference>
<feature type="binding site" evidence="9">
    <location>
        <position position="98"/>
    </location>
    <ligand>
        <name>Mg(2+)</name>
        <dbReference type="ChEBI" id="CHEBI:18420"/>
        <label>1</label>
    </ligand>
</feature>
<comment type="subcellular location">
    <subcellularLocation>
        <location evidence="9">Cytoplasm</location>
    </subcellularLocation>
</comment>
<evidence type="ECO:0000256" key="7">
    <source>
        <dbReference type="ARBA" id="ARBA00022842"/>
    </source>
</evidence>
<comment type="caution">
    <text evidence="9">Lacks conserved residue(s) required for the propagation of feature annotation.</text>
</comment>
<feature type="domain" description="Fructose-1-6-bisphosphatase class 1 C-terminal" evidence="12">
    <location>
        <begin position="214"/>
        <end position="346"/>
    </location>
</feature>
<dbReference type="GO" id="GO:0042132">
    <property type="term" value="F:fructose 1,6-bisphosphate 1-phosphatase activity"/>
    <property type="evidence" value="ECO:0007669"/>
    <property type="project" value="UniProtKB-UniRule"/>
</dbReference>
<reference evidence="13 14" key="1">
    <citation type="submission" date="2019-08" db="EMBL/GenBank/DDBJ databases">
        <authorList>
            <person name="Herpell B J."/>
        </authorList>
    </citation>
    <scope>NUCLEOTIDE SEQUENCE [LARGE SCALE GENOMIC DNA]</scope>
    <source>
        <strain evidence="14">Msb3</strain>
    </source>
</reference>
<sequence>MQDGRTTLSKFLIDTLDRQPCSTETARNAGLSALLIDVAAAIKSISAMLTKGALGGNYGSAQSINTHGEEQKKLDVATNEIFVQQCEWDGLLAAMVSEEMESVYAIPPGYPRGDYLLAFDPLDGSSNIDINGVVGSIFSVLRNGDGNGNGNGSDPRGTVRESAFLRPGCEQVAAGYAVYGPSTMLVLSVGNGTHGFTLEREIGNFVLTHSNIRIPEDTVEFAINASNERFWEPPVRRYVQECKDGRSGCRASDFNMRWIASMVAEVHRILMRGGVFMYPRDSKTPAMEGRLRLLYEANPMSFLVEQAGGLSITGRERILEVVPRALHGRVPVILGSKHEVERIGRYHGEYDRGEDQPFTSPLFSRRSLFLPGFTA</sequence>
<evidence type="ECO:0000256" key="8">
    <source>
        <dbReference type="ARBA" id="ARBA00023277"/>
    </source>
</evidence>
<comment type="pathway">
    <text evidence="2">Carbohydrate biosynthesis; Calvin cycle.</text>
</comment>
<keyword evidence="7 9" id="KW-0460">Magnesium</keyword>
<feature type="binding site" evidence="9">
    <location>
        <position position="296"/>
    </location>
    <ligand>
        <name>Mg(2+)</name>
        <dbReference type="ChEBI" id="CHEBI:18420"/>
        <label>2</label>
    </ligand>
</feature>
<dbReference type="GO" id="GO:0006002">
    <property type="term" value="P:fructose 6-phosphate metabolic process"/>
    <property type="evidence" value="ECO:0007669"/>
    <property type="project" value="TreeGrafter"/>
</dbReference>
<dbReference type="GO" id="GO:0005829">
    <property type="term" value="C:cytosol"/>
    <property type="evidence" value="ECO:0007669"/>
    <property type="project" value="TreeGrafter"/>
</dbReference>
<dbReference type="GO" id="GO:0006000">
    <property type="term" value="P:fructose metabolic process"/>
    <property type="evidence" value="ECO:0007669"/>
    <property type="project" value="TreeGrafter"/>
</dbReference>
<evidence type="ECO:0000256" key="4">
    <source>
        <dbReference type="ARBA" id="ARBA00022490"/>
    </source>
</evidence>
<dbReference type="PANTHER" id="PTHR11556">
    <property type="entry name" value="FRUCTOSE-1,6-BISPHOSPHATASE-RELATED"/>
    <property type="match status" value="1"/>
</dbReference>
<dbReference type="PANTHER" id="PTHR11556:SF35">
    <property type="entry name" value="SEDOHEPTULOSE-1,7-BISPHOSPHATASE, CHLOROPLASTIC"/>
    <property type="match status" value="1"/>
</dbReference>
<evidence type="ECO:0000256" key="9">
    <source>
        <dbReference type="HAMAP-Rule" id="MF_01855"/>
    </source>
</evidence>
<evidence type="ECO:0000259" key="12">
    <source>
        <dbReference type="Pfam" id="PF18913"/>
    </source>
</evidence>
<dbReference type="NCBIfam" id="NF006779">
    <property type="entry name" value="PRK09293.1-3"/>
    <property type="match status" value="1"/>
</dbReference>
<dbReference type="PIRSF" id="PIRSF500210">
    <property type="entry name" value="FBPtase"/>
    <property type="match status" value="1"/>
</dbReference>
<dbReference type="SUPFAM" id="SSF56655">
    <property type="entry name" value="Carbohydrate phosphatase"/>
    <property type="match status" value="1"/>
</dbReference>
<evidence type="ECO:0000256" key="6">
    <source>
        <dbReference type="ARBA" id="ARBA00022801"/>
    </source>
</evidence>
<proteinExistence type="inferred from homology"/>
<dbReference type="RefSeq" id="WP_007176319.1">
    <property type="nucleotide sequence ID" value="NZ_LR699554.1"/>
</dbReference>
<dbReference type="KEGG" id="pdio:PDMSB3_0616.1"/>
<dbReference type="InterPro" id="IPR000146">
    <property type="entry name" value="FBPase_class-1"/>
</dbReference>
<evidence type="ECO:0000256" key="10">
    <source>
        <dbReference type="RuleBase" id="RU000508"/>
    </source>
</evidence>
<feature type="binding site" evidence="9">
    <location>
        <position position="224"/>
    </location>
    <ligand>
        <name>substrate</name>
    </ligand>
</feature>
<evidence type="ECO:0000313" key="14">
    <source>
        <dbReference type="Proteomes" id="UP000325811"/>
    </source>
</evidence>
<dbReference type="AlphaFoldDB" id="A0A5Q4Z309"/>
<evidence type="ECO:0000256" key="2">
    <source>
        <dbReference type="ARBA" id="ARBA00005215"/>
    </source>
</evidence>
<feature type="binding site" evidence="9">
    <location>
        <position position="120"/>
    </location>
    <ligand>
        <name>Mg(2+)</name>
        <dbReference type="ChEBI" id="CHEBI:18420"/>
        <label>2</label>
    </ligand>
</feature>
<keyword evidence="4 9" id="KW-0963">Cytoplasm</keyword>
<dbReference type="Proteomes" id="UP000325811">
    <property type="component" value="Chromosome II"/>
</dbReference>
<gene>
    <name evidence="9 13" type="primary">fbp</name>
    <name evidence="13" type="ORF">PDMSB3_0616</name>
</gene>
<dbReference type="GO" id="GO:0030388">
    <property type="term" value="P:fructose 1,6-bisphosphate metabolic process"/>
    <property type="evidence" value="ECO:0007669"/>
    <property type="project" value="TreeGrafter"/>
</dbReference>
<evidence type="ECO:0000259" key="11">
    <source>
        <dbReference type="Pfam" id="PF00316"/>
    </source>
</evidence>
<dbReference type="FunFam" id="3.40.190.80:FF:000011">
    <property type="entry name" value="Fructose-1,6-bisphosphatase class 1"/>
    <property type="match status" value="1"/>
</dbReference>
<dbReference type="PROSITE" id="PS00124">
    <property type="entry name" value="FBPASE"/>
    <property type="match status" value="1"/>
</dbReference>
<comment type="similarity">
    <text evidence="3 9 10">Belongs to the FBPase class 1 family.</text>
</comment>